<feature type="binding site" evidence="1">
    <location>
        <position position="211"/>
    </location>
    <ligand>
        <name>Mg(2+)</name>
        <dbReference type="ChEBI" id="CHEBI:18420"/>
        <label>1</label>
    </ligand>
</feature>
<dbReference type="Proteomes" id="UP000309566">
    <property type="component" value="Unassembled WGS sequence"/>
</dbReference>
<evidence type="ECO:0000313" key="3">
    <source>
        <dbReference type="Proteomes" id="UP000309566"/>
    </source>
</evidence>
<evidence type="ECO:0000313" key="2">
    <source>
        <dbReference type="EMBL" id="TGY39922.1"/>
    </source>
</evidence>
<dbReference type="PANTHER" id="PTHR16222">
    <property type="entry name" value="ADP-RIBOSYLGLYCOHYDROLASE"/>
    <property type="match status" value="1"/>
</dbReference>
<protein>
    <recommendedName>
        <fullName evidence="4">ADP-ribosylglycohydrolase</fullName>
    </recommendedName>
</protein>
<feature type="binding site" evidence="1">
    <location>
        <position position="36"/>
    </location>
    <ligand>
        <name>Mg(2+)</name>
        <dbReference type="ChEBI" id="CHEBI:18420"/>
        <label>1</label>
    </ligand>
</feature>
<proteinExistence type="predicted"/>
<name>A0A4S2DEQ2_9BACE</name>
<dbReference type="InterPro" id="IPR005502">
    <property type="entry name" value="Ribosyl_crysJ1"/>
</dbReference>
<evidence type="ECO:0000256" key="1">
    <source>
        <dbReference type="PIRSR" id="PIRSR605502-1"/>
    </source>
</evidence>
<dbReference type="SUPFAM" id="SSF101478">
    <property type="entry name" value="ADP-ribosylglycohydrolase"/>
    <property type="match status" value="1"/>
</dbReference>
<dbReference type="AlphaFoldDB" id="A0A4S2DEQ2"/>
<dbReference type="Gene3D" id="1.10.4080.10">
    <property type="entry name" value="ADP-ribosylation/Crystallin J1"/>
    <property type="match status" value="1"/>
</dbReference>
<gene>
    <name evidence="2" type="ORF">E5353_04380</name>
</gene>
<dbReference type="InterPro" id="IPR050792">
    <property type="entry name" value="ADP-ribosylglycohydrolase"/>
</dbReference>
<dbReference type="InterPro" id="IPR036705">
    <property type="entry name" value="Ribosyl_crysJ1_sf"/>
</dbReference>
<dbReference type="EMBL" id="SRYX01000011">
    <property type="protein sequence ID" value="TGY39922.1"/>
    <property type="molecule type" value="Genomic_DNA"/>
</dbReference>
<accession>A0A4S2DEQ2</accession>
<organism evidence="2 3">
    <name type="scientific">Bacteroides caecimuris</name>
    <dbReference type="NCBI Taxonomy" id="1796613"/>
    <lineage>
        <taxon>Bacteria</taxon>
        <taxon>Pseudomonadati</taxon>
        <taxon>Bacteroidota</taxon>
        <taxon>Bacteroidia</taxon>
        <taxon>Bacteroidales</taxon>
        <taxon>Bacteroidaceae</taxon>
        <taxon>Bacteroides</taxon>
    </lineage>
</organism>
<evidence type="ECO:0008006" key="4">
    <source>
        <dbReference type="Google" id="ProtNLM"/>
    </source>
</evidence>
<keyword evidence="1" id="KW-0479">Metal-binding</keyword>
<feature type="binding site" evidence="1">
    <location>
        <position position="214"/>
    </location>
    <ligand>
        <name>Mg(2+)</name>
        <dbReference type="ChEBI" id="CHEBI:18420"/>
        <label>1</label>
    </ligand>
</feature>
<comment type="cofactor">
    <cofactor evidence="1">
        <name>Mg(2+)</name>
        <dbReference type="ChEBI" id="CHEBI:18420"/>
    </cofactor>
    <text evidence="1">Binds 2 magnesium ions per subunit.</text>
</comment>
<dbReference type="PANTHER" id="PTHR16222:SF12">
    <property type="entry name" value="ADP-RIBOSYLGLYCOHYDROLASE-RELATED"/>
    <property type="match status" value="1"/>
</dbReference>
<comment type="caution">
    <text evidence="2">The sequence shown here is derived from an EMBL/GenBank/DDBJ whole genome shotgun (WGS) entry which is preliminary data.</text>
</comment>
<dbReference type="Pfam" id="PF03747">
    <property type="entry name" value="ADP_ribosyl_GH"/>
    <property type="match status" value="1"/>
</dbReference>
<dbReference type="GO" id="GO:0046872">
    <property type="term" value="F:metal ion binding"/>
    <property type="evidence" value="ECO:0007669"/>
    <property type="project" value="UniProtKB-KW"/>
</dbReference>
<feature type="binding site" evidence="1">
    <location>
        <position position="37"/>
    </location>
    <ligand>
        <name>Mg(2+)</name>
        <dbReference type="ChEBI" id="CHEBI:18420"/>
        <label>1</label>
    </ligand>
</feature>
<feature type="binding site" evidence="1">
    <location>
        <position position="38"/>
    </location>
    <ligand>
        <name>Mg(2+)</name>
        <dbReference type="ChEBI" id="CHEBI:18420"/>
        <label>1</label>
    </ligand>
</feature>
<keyword evidence="1" id="KW-0460">Magnesium</keyword>
<sequence>MIGAIAGDIIGSPYELNGSRIKTKEFPLFSQQSTYTDDTVMTLGVAQWVMNNNENLTSILHILGNKYINVGFGHAFKCWLRSENPQPYNSWGNGSAMRVSSIGVACEYLHDVLNLAEQSASITHNHLEGIKGAQAVAVAVFLAYKGFSKQNIKAYIEKTFNYDLSRDLNQIREIYSFDSSCQGSVPEAIIAFLHSDNFEDAVRLAVSLGGDADTQASIAGAIAASFYKKIPQNIISETFSKLPNELRDIIYLFNDYVTPQNVSLAVTSLESVILKSKIQYSFALACTDVIDVYIPKGTRLELASIPPLVKDEEKYATLHLLNNRERIFDAIEHEARLKYPEFTEDYDHLVERIMLFSKIADLEKFDVSALTMDDLLANA</sequence>
<feature type="binding site" evidence="1">
    <location>
        <position position="213"/>
    </location>
    <ligand>
        <name>Mg(2+)</name>
        <dbReference type="ChEBI" id="CHEBI:18420"/>
        <label>1</label>
    </ligand>
</feature>
<reference evidence="2 3" key="1">
    <citation type="submission" date="2019-04" db="EMBL/GenBank/DDBJ databases">
        <title>Microbes associate with the intestines of laboratory mice.</title>
        <authorList>
            <person name="Navarre W."/>
            <person name="Wong E."/>
            <person name="Huang K."/>
            <person name="Tropini C."/>
            <person name="Ng K."/>
            <person name="Yu B."/>
        </authorList>
    </citation>
    <scope>NUCLEOTIDE SEQUENCE [LARGE SCALE GENOMIC DNA]</scope>
    <source>
        <strain evidence="2 3">NM63_1-25</strain>
    </source>
</reference>